<dbReference type="PANTHER" id="PTHR41248">
    <property type="entry name" value="NORD PROTEIN"/>
    <property type="match status" value="1"/>
</dbReference>
<protein>
    <submittedName>
        <fullName evidence="2">von Willebrand factor type A domain-containing protein</fullName>
    </submittedName>
</protein>
<name>A0A4R3M818_9HYPH</name>
<dbReference type="PROSITE" id="PS50234">
    <property type="entry name" value="VWFA"/>
    <property type="match status" value="1"/>
</dbReference>
<dbReference type="Proteomes" id="UP000295678">
    <property type="component" value="Unassembled WGS sequence"/>
</dbReference>
<dbReference type="Gene3D" id="3.40.50.410">
    <property type="entry name" value="von Willebrand factor, type A domain"/>
    <property type="match status" value="1"/>
</dbReference>
<dbReference type="CDD" id="cd01454">
    <property type="entry name" value="vWA_norD_type"/>
    <property type="match status" value="1"/>
</dbReference>
<dbReference type="InterPro" id="IPR036465">
    <property type="entry name" value="vWFA_dom_sf"/>
</dbReference>
<dbReference type="EMBL" id="SMAK01000009">
    <property type="protein sequence ID" value="TCT08439.1"/>
    <property type="molecule type" value="Genomic_DNA"/>
</dbReference>
<gene>
    <name evidence="2" type="ORF">EDC22_109115</name>
</gene>
<dbReference type="Pfam" id="PF00092">
    <property type="entry name" value="VWA"/>
    <property type="match status" value="1"/>
</dbReference>
<proteinExistence type="predicted"/>
<reference evidence="2 3" key="1">
    <citation type="submission" date="2019-03" db="EMBL/GenBank/DDBJ databases">
        <title>Genomic Encyclopedia of Type Strains, Phase IV (KMG-IV): sequencing the most valuable type-strain genomes for metagenomic binning, comparative biology and taxonomic classification.</title>
        <authorList>
            <person name="Goeker M."/>
        </authorList>
    </citation>
    <scope>NUCLEOTIDE SEQUENCE [LARGE SCALE GENOMIC DNA]</scope>
    <source>
        <strain evidence="2 3">DSM 19345</strain>
    </source>
</reference>
<evidence type="ECO:0000259" key="1">
    <source>
        <dbReference type="PROSITE" id="PS50234"/>
    </source>
</evidence>
<accession>A0A4R3M818</accession>
<feature type="domain" description="VWFA" evidence="1">
    <location>
        <begin position="570"/>
        <end position="758"/>
    </location>
</feature>
<dbReference type="RefSeq" id="WP_165926919.1">
    <property type="nucleotide sequence ID" value="NZ_SMAK01000009.1"/>
</dbReference>
<dbReference type="SUPFAM" id="SSF53300">
    <property type="entry name" value="vWA-like"/>
    <property type="match status" value="1"/>
</dbReference>
<sequence>MARNPNPIDDLMNRARLVELVGEAGWRAVREMFPGPAFDQWSEGLDALVSSGLGGRAVALFAKVTPACARLVGAEATLRLVPVVQQAARRAGEGPAIELLVASDHAARLLGGRDAFSSWLAAMEELAAAAPESLQAVARQTEFILSNVDAAGFRRWLLAGLRAAGDDPGRRLAYLSLADGAALRLFRDGAGDTTFHHVERHLRLYLAALWGMRPVIRAAPRGPAVKPVRRTTFDRYMIRMPESFPGYSAAQSERLYRASLAHVGAHLMFTPERFPVRELKPIQVALVSLIEDARVEALAMREFPGLGRLWRSFHVAEANGSQVAPVLLARLARALIDPAFRDHDPWVRKGREMFHDQRGRWDDSEMSREMGSLLGNDLGQMRVQFNARTYVVQPPYRDDNLGLWDFGEPSTSADEQAEIMTDSIKIQQTENEDQPHQRERAEQARDEASIAARLSAVEDDVGLPVARYPEWDYAIGHDRVEWTTIMDFSPRTARPEIIDRIMADYPEVTARISRLIRSARVSRPVRVRRQPDGDRLDLDAAIQATVDRRSGLTPDPRVYETSVLRNRDLSILVLLDISESTKDIVRGTTTSVFALERAATALLSTAMAEVGDPYAVRAFCSDTRHEVRYYRIKEFGEPYGDAVKARLAGLRGGYSTRIGAAIRHAGAELRGCLTHRRLLLIVTDGEPSDVDVLDRTYLVEDARRAVQLLSQEGIDVFCVGLDGNGTGYLSRIFGRRNVMLIDRVAALPEKLPMLYFRLTH</sequence>
<comment type="caution">
    <text evidence="2">The sequence shown here is derived from an EMBL/GenBank/DDBJ whole genome shotgun (WGS) entry which is preliminary data.</text>
</comment>
<keyword evidence="3" id="KW-1185">Reference proteome</keyword>
<organism evidence="2 3">
    <name type="scientific">Tepidamorphus gemmatus</name>
    <dbReference type="NCBI Taxonomy" id="747076"/>
    <lineage>
        <taxon>Bacteria</taxon>
        <taxon>Pseudomonadati</taxon>
        <taxon>Pseudomonadota</taxon>
        <taxon>Alphaproteobacteria</taxon>
        <taxon>Hyphomicrobiales</taxon>
        <taxon>Tepidamorphaceae</taxon>
        <taxon>Tepidamorphus</taxon>
    </lineage>
</organism>
<dbReference type="AlphaFoldDB" id="A0A4R3M818"/>
<dbReference type="SMART" id="SM00327">
    <property type="entry name" value="VWA"/>
    <property type="match status" value="1"/>
</dbReference>
<evidence type="ECO:0000313" key="3">
    <source>
        <dbReference type="Proteomes" id="UP000295678"/>
    </source>
</evidence>
<dbReference type="InterPro" id="IPR002035">
    <property type="entry name" value="VWF_A"/>
</dbReference>
<dbReference type="PANTHER" id="PTHR41248:SF1">
    <property type="entry name" value="NORD PROTEIN"/>
    <property type="match status" value="1"/>
</dbReference>
<evidence type="ECO:0000313" key="2">
    <source>
        <dbReference type="EMBL" id="TCT08439.1"/>
    </source>
</evidence>
<dbReference type="InterPro" id="IPR051928">
    <property type="entry name" value="NorD/CobT"/>
</dbReference>